<dbReference type="PRINTS" id="PR00469">
    <property type="entry name" value="PNDRDTASEII"/>
</dbReference>
<gene>
    <name evidence="2" type="ORF">TCARB_1074</name>
</gene>
<reference evidence="3" key="1">
    <citation type="book" date="2010" name="EXTREMOPHILES" publisher="0:0-0">
        <title>Complete genome sequences of ten hyperthermophilic archaea reveal their metabolic capabilities and possible ecological roles.</title>
        <editorList>
            <person name="?"/>
        </editorList>
        <authorList>
            <person name="Ravin N.V."/>
            <person name="Mardanov A.V."/>
            <person name="Bonch-Osmolovskaya E.A."/>
            <person name="Skryabin K.G."/>
        </authorList>
    </citation>
    <scope>NUCLEOTIDE SEQUENCE [LARGE SCALE GENOMIC DNA]</scope>
    <source>
        <strain evidence="3">1505</strain>
    </source>
</reference>
<accession>A0A3G1A5M9</accession>
<dbReference type="PANTHER" id="PTHR42783:SF3">
    <property type="entry name" value="GLUTAMATE SYNTHASE [NADPH] SMALL CHAIN-RELATED"/>
    <property type="match status" value="1"/>
</dbReference>
<dbReference type="GO" id="GO:0004355">
    <property type="term" value="F:glutamate synthase (NADPH) activity"/>
    <property type="evidence" value="ECO:0007669"/>
    <property type="project" value="UniProtKB-EC"/>
</dbReference>
<dbReference type="NCBIfam" id="NF009409">
    <property type="entry name" value="PRK12770.1"/>
    <property type="match status" value="1"/>
</dbReference>
<dbReference type="InterPro" id="IPR023753">
    <property type="entry name" value="FAD/NAD-binding_dom"/>
</dbReference>
<evidence type="ECO:0000313" key="2">
    <source>
        <dbReference type="EMBL" id="AJB42122.1"/>
    </source>
</evidence>
<sequence length="350" mass="38459">MRKDLNLKIDSQGQTNMTSFSKIKFSQCGFVKGEEDKKVAVIGAGPAGLSAAANLRCVGYRVDIFDKMPEPGGMLVFAIPEFRLPKKSVFESIRDVEKMGVGFFLETEVGRNLRLAELLEDYNAVLVSTGTWRDKKLNIRGEDKRNVFYALSWIHTYMSYLLGYSNRAPAELRGKVGIIGAGLTAVDIAELAALEYNAEPVILYRRPKTLAPARHLVKHLESLGVTFIENVEPIEIIGESSIGGIRLARVKPTTSRSEKTEIIPGTEFELELDTLVIAIGMEPTPPPCLRQIGAELNHDGSVKISENYMTTLRGLFAAGDVAHGPSNIGLAIRSGKIAAQKIAEWLRRNS</sequence>
<organism evidence="2 3">
    <name type="scientific">Thermofilum adornatum 1505</name>
    <dbReference type="NCBI Taxonomy" id="697581"/>
    <lineage>
        <taxon>Archaea</taxon>
        <taxon>Thermoproteota</taxon>
        <taxon>Thermoprotei</taxon>
        <taxon>Thermofilales</taxon>
        <taxon>Thermofilaceae</taxon>
        <taxon>Thermofilum</taxon>
    </lineage>
</organism>
<name>A0A3G1A5M9_9CREN</name>
<dbReference type="Proteomes" id="UP000266720">
    <property type="component" value="Chromosome"/>
</dbReference>
<dbReference type="InterPro" id="IPR036188">
    <property type="entry name" value="FAD/NAD-bd_sf"/>
</dbReference>
<evidence type="ECO:0000313" key="3">
    <source>
        <dbReference type="Proteomes" id="UP000266720"/>
    </source>
</evidence>
<dbReference type="Pfam" id="PF07992">
    <property type="entry name" value="Pyr_redox_2"/>
    <property type="match status" value="1"/>
</dbReference>
<dbReference type="STRING" id="697581.TCARB_1074"/>
<dbReference type="PRINTS" id="PR00368">
    <property type="entry name" value="FADPNR"/>
</dbReference>
<evidence type="ECO:0000259" key="1">
    <source>
        <dbReference type="Pfam" id="PF07992"/>
    </source>
</evidence>
<dbReference type="Gene3D" id="3.50.50.60">
    <property type="entry name" value="FAD/NAD(P)-binding domain"/>
    <property type="match status" value="2"/>
</dbReference>
<dbReference type="AlphaFoldDB" id="A0A3G1A5M9"/>
<dbReference type="KEGG" id="tcb:TCARB_1074"/>
<dbReference type="EC" id="1.4.1.13" evidence="2"/>
<dbReference type="SUPFAM" id="SSF51971">
    <property type="entry name" value="Nucleotide-binding domain"/>
    <property type="match status" value="1"/>
</dbReference>
<dbReference type="PANTHER" id="PTHR42783">
    <property type="entry name" value="GLUTAMATE SYNTHASE [NADPH] SMALL CHAIN"/>
    <property type="match status" value="1"/>
</dbReference>
<protein>
    <submittedName>
        <fullName evidence="2">Glutamate synthase [NADPH] small chain</fullName>
        <ecNumber evidence="2">1.4.1.13</ecNumber>
    </submittedName>
</protein>
<proteinExistence type="predicted"/>
<keyword evidence="2" id="KW-0560">Oxidoreductase</keyword>
<dbReference type="EMBL" id="CP007493">
    <property type="protein sequence ID" value="AJB42122.1"/>
    <property type="molecule type" value="Genomic_DNA"/>
</dbReference>
<feature type="domain" description="FAD/NAD(P)-binding" evidence="1">
    <location>
        <begin position="37"/>
        <end position="335"/>
    </location>
</feature>